<name>A0A0N4ZLB8_PARTI</name>
<evidence type="ECO:0000259" key="4">
    <source>
        <dbReference type="PROSITE" id="PS51864"/>
    </source>
</evidence>
<dbReference type="SUPFAM" id="SSF55486">
    <property type="entry name" value="Metalloproteases ('zincins'), catalytic domain"/>
    <property type="match status" value="1"/>
</dbReference>
<accession>A0A0N4ZLB8</accession>
<dbReference type="Pfam" id="PF01400">
    <property type="entry name" value="Astacin"/>
    <property type="match status" value="1"/>
</dbReference>
<dbReference type="GO" id="GO:0004222">
    <property type="term" value="F:metalloendopeptidase activity"/>
    <property type="evidence" value="ECO:0007669"/>
    <property type="project" value="UniProtKB-UniRule"/>
</dbReference>
<keyword evidence="3" id="KW-0482">Metalloprotease</keyword>
<keyword evidence="3" id="KW-0479">Metal-binding</keyword>
<keyword evidence="5" id="KW-1185">Reference proteome</keyword>
<dbReference type="WBParaSite" id="PTRK_0000907100.1">
    <property type="protein sequence ID" value="PTRK_0000907100.1"/>
    <property type="gene ID" value="PTRK_0000907100"/>
</dbReference>
<evidence type="ECO:0000256" key="3">
    <source>
        <dbReference type="RuleBase" id="RU361183"/>
    </source>
</evidence>
<dbReference type="PANTHER" id="PTHR10127">
    <property type="entry name" value="DISCOIDIN, CUB, EGF, LAMININ , AND ZINC METALLOPROTEASE DOMAIN CONTAINING"/>
    <property type="match status" value="1"/>
</dbReference>
<dbReference type="Proteomes" id="UP000038045">
    <property type="component" value="Unplaced"/>
</dbReference>
<sequence length="205" mass="24392">MNLCIILSKLFLFFVITRGSIINDTNRQWTLPLNYSISSSLYDWYIRRAMALFSTYTCVKFQEKKDLKDTDYGIKFLYGEPCKSDSIGRKPNGVNKIYINSKCNYNFAWIQGMIMEALGVYPEQTRTDRDKFVKIKYENVDYEHYPGVWQYFDINWPYNTSNYDTKYEYGSVVQYYPRAFSKNKDITMLALQCWPMEVMPFAINK</sequence>
<feature type="domain" description="Peptidase M12A" evidence="4">
    <location>
        <begin position="20"/>
        <end position="205"/>
    </location>
</feature>
<dbReference type="PRINTS" id="PR00480">
    <property type="entry name" value="ASTACIN"/>
</dbReference>
<protein>
    <recommendedName>
        <fullName evidence="3">Metalloendopeptidase</fullName>
        <ecNumber evidence="3">3.4.24.-</ecNumber>
    </recommendedName>
</protein>
<dbReference type="AlphaFoldDB" id="A0A0N4ZLB8"/>
<dbReference type="InterPro" id="IPR006026">
    <property type="entry name" value="Peptidase_Metallo"/>
</dbReference>
<keyword evidence="1" id="KW-1015">Disulfide bond</keyword>
<keyword evidence="3" id="KW-0378">Hydrolase</keyword>
<evidence type="ECO:0000313" key="5">
    <source>
        <dbReference type="Proteomes" id="UP000038045"/>
    </source>
</evidence>
<dbReference type="GO" id="GO:0008270">
    <property type="term" value="F:zinc ion binding"/>
    <property type="evidence" value="ECO:0007669"/>
    <property type="project" value="InterPro"/>
</dbReference>
<evidence type="ECO:0000256" key="1">
    <source>
        <dbReference type="ARBA" id="ARBA00023157"/>
    </source>
</evidence>
<keyword evidence="3" id="KW-0732">Signal</keyword>
<feature type="chain" id="PRO_5005733274" description="Metalloendopeptidase" evidence="3">
    <location>
        <begin position="20"/>
        <end position="205"/>
    </location>
</feature>
<dbReference type="EC" id="3.4.24.-" evidence="3"/>
<keyword evidence="3" id="KW-0645">Protease</keyword>
<dbReference type="Gene3D" id="3.40.390.10">
    <property type="entry name" value="Collagenase (Catalytic Domain)"/>
    <property type="match status" value="1"/>
</dbReference>
<dbReference type="GO" id="GO:0006508">
    <property type="term" value="P:proteolysis"/>
    <property type="evidence" value="ECO:0007669"/>
    <property type="project" value="UniProtKB-KW"/>
</dbReference>
<organism evidence="5 6">
    <name type="scientific">Parastrongyloides trichosuri</name>
    <name type="common">Possum-specific nematode worm</name>
    <dbReference type="NCBI Taxonomy" id="131310"/>
    <lineage>
        <taxon>Eukaryota</taxon>
        <taxon>Metazoa</taxon>
        <taxon>Ecdysozoa</taxon>
        <taxon>Nematoda</taxon>
        <taxon>Chromadorea</taxon>
        <taxon>Rhabditida</taxon>
        <taxon>Tylenchina</taxon>
        <taxon>Panagrolaimomorpha</taxon>
        <taxon>Strongyloidoidea</taxon>
        <taxon>Strongyloididae</taxon>
        <taxon>Parastrongyloides</taxon>
    </lineage>
</organism>
<proteinExistence type="predicted"/>
<keyword evidence="3" id="KW-0862">Zinc</keyword>
<comment type="cofactor">
    <cofactor evidence="3">
        <name>Zn(2+)</name>
        <dbReference type="ChEBI" id="CHEBI:29105"/>
    </cofactor>
    <text evidence="3">Binds 1 zinc ion per subunit.</text>
</comment>
<dbReference type="PANTHER" id="PTHR10127:SF802">
    <property type="entry name" value="ZINC METALLOPROTEINASE NAS-10"/>
    <property type="match status" value="1"/>
</dbReference>
<dbReference type="InterPro" id="IPR001506">
    <property type="entry name" value="Peptidase_M12A"/>
</dbReference>
<dbReference type="InterPro" id="IPR024079">
    <property type="entry name" value="MetalloPept_cat_dom_sf"/>
</dbReference>
<feature type="signal peptide" evidence="3">
    <location>
        <begin position="1"/>
        <end position="19"/>
    </location>
</feature>
<reference evidence="6" key="1">
    <citation type="submission" date="2017-02" db="UniProtKB">
        <authorList>
            <consortium name="WormBaseParasite"/>
        </authorList>
    </citation>
    <scope>IDENTIFICATION</scope>
</reference>
<dbReference type="SMART" id="SM00235">
    <property type="entry name" value="ZnMc"/>
    <property type="match status" value="1"/>
</dbReference>
<evidence type="ECO:0000256" key="2">
    <source>
        <dbReference type="PROSITE-ProRule" id="PRU01211"/>
    </source>
</evidence>
<comment type="caution">
    <text evidence="2">Lacks conserved residue(s) required for the propagation of feature annotation.</text>
</comment>
<evidence type="ECO:0000313" key="6">
    <source>
        <dbReference type="WBParaSite" id="PTRK_0000907100.1"/>
    </source>
</evidence>
<dbReference type="PROSITE" id="PS51864">
    <property type="entry name" value="ASTACIN"/>
    <property type="match status" value="1"/>
</dbReference>